<accession>A0A4Q7VL79</accession>
<comment type="caution">
    <text evidence="1">The sequence shown here is derived from an EMBL/GenBank/DDBJ whole genome shotgun (WGS) entry which is preliminary data.</text>
</comment>
<evidence type="ECO:0000313" key="2">
    <source>
        <dbReference type="Proteomes" id="UP000293562"/>
    </source>
</evidence>
<dbReference type="Proteomes" id="UP000293562">
    <property type="component" value="Unassembled WGS sequence"/>
</dbReference>
<evidence type="ECO:0008006" key="3">
    <source>
        <dbReference type="Google" id="ProtNLM"/>
    </source>
</evidence>
<name>A0A4Q7VL79_9BACT</name>
<reference evidence="1 2" key="1">
    <citation type="submission" date="2019-02" db="EMBL/GenBank/DDBJ databases">
        <title>Genomic Encyclopedia of Type Strains, Phase IV (KMG-IV): sequencing the most valuable type-strain genomes for metagenomic binning, comparative biology and taxonomic classification.</title>
        <authorList>
            <person name="Goeker M."/>
        </authorList>
    </citation>
    <scope>NUCLEOTIDE SEQUENCE [LARGE SCALE GENOMIC DNA]</scope>
    <source>
        <strain evidence="1 2">DSM 28825</strain>
    </source>
</reference>
<dbReference type="OrthoDB" id="1114846at2"/>
<evidence type="ECO:0000313" key="1">
    <source>
        <dbReference type="EMBL" id="RZT97003.1"/>
    </source>
</evidence>
<organism evidence="1 2">
    <name type="scientific">Ancylomarina subtilis</name>
    <dbReference type="NCBI Taxonomy" id="1639035"/>
    <lineage>
        <taxon>Bacteria</taxon>
        <taxon>Pseudomonadati</taxon>
        <taxon>Bacteroidota</taxon>
        <taxon>Bacteroidia</taxon>
        <taxon>Marinilabiliales</taxon>
        <taxon>Marinifilaceae</taxon>
        <taxon>Ancylomarina</taxon>
    </lineage>
</organism>
<dbReference type="AlphaFoldDB" id="A0A4Q7VL79"/>
<gene>
    <name evidence="1" type="ORF">EV201_1660</name>
</gene>
<keyword evidence="2" id="KW-1185">Reference proteome</keyword>
<dbReference type="EMBL" id="SHKN01000001">
    <property type="protein sequence ID" value="RZT97003.1"/>
    <property type="molecule type" value="Genomic_DNA"/>
</dbReference>
<dbReference type="RefSeq" id="WP_130307075.1">
    <property type="nucleotide sequence ID" value="NZ_SHKN01000001.1"/>
</dbReference>
<protein>
    <recommendedName>
        <fullName evidence="3">DUF4412 domain-containing protein</fullName>
    </recommendedName>
</protein>
<sequence>MTKKIIYISAALILLFLAIRSFTNTPSWVVKFYVDSGEKQSRTLIYIMGHNMKIVTKDRTYLYNSETKKIYCVNPSENIYWSGEIKDFSHATIKIKMQTENDFIINDVSFLRNMNSLDRKHIEEMINRRTGKNPLIPDYSIFNHFNIRSTPNFTSVGDYAVRKYEVLNSGKVVEEIWIAENILLHMGWNMNDFKDFLEAFFFHSGIAPYFNLDSYMKVRKNGLPMKVIIFHDNEKWTITMDHASKKKLSEESFSIPENFKSKPIDSLLKINF</sequence>
<proteinExistence type="predicted"/>